<dbReference type="InterPro" id="IPR041561">
    <property type="entry name" value="PglD_N"/>
</dbReference>
<dbReference type="Proteomes" id="UP000271010">
    <property type="component" value="Unassembled WGS sequence"/>
</dbReference>
<gene>
    <name evidence="5" type="ORF">EFA69_13220</name>
</gene>
<dbReference type="CDD" id="cd03360">
    <property type="entry name" value="LbH_AT_putative"/>
    <property type="match status" value="1"/>
</dbReference>
<dbReference type="AlphaFoldDB" id="A0A3M9MNN6"/>
<accession>A0A3M9MNN6</accession>
<evidence type="ECO:0000259" key="4">
    <source>
        <dbReference type="Pfam" id="PF17836"/>
    </source>
</evidence>
<name>A0A3M9MNN6_9BACT</name>
<keyword evidence="6" id="KW-1185">Reference proteome</keyword>
<evidence type="ECO:0000256" key="2">
    <source>
        <dbReference type="PIRSR" id="PIRSR620019-1"/>
    </source>
</evidence>
<dbReference type="InterPro" id="IPR020019">
    <property type="entry name" value="AcTrfase_PglD-like"/>
</dbReference>
<dbReference type="NCBIfam" id="TIGR03570">
    <property type="entry name" value="NeuD_NnaD"/>
    <property type="match status" value="1"/>
</dbReference>
<dbReference type="InterPro" id="IPR050179">
    <property type="entry name" value="Trans_hexapeptide_repeat"/>
</dbReference>
<dbReference type="SUPFAM" id="SSF51161">
    <property type="entry name" value="Trimeric LpxA-like enzymes"/>
    <property type="match status" value="1"/>
</dbReference>
<dbReference type="InterPro" id="IPR011004">
    <property type="entry name" value="Trimer_LpxA-like_sf"/>
</dbReference>
<evidence type="ECO:0000313" key="6">
    <source>
        <dbReference type="Proteomes" id="UP000271010"/>
    </source>
</evidence>
<evidence type="ECO:0000256" key="1">
    <source>
        <dbReference type="ARBA" id="ARBA00007274"/>
    </source>
</evidence>
<feature type="active site" description="Proton acceptor" evidence="2">
    <location>
        <position position="144"/>
    </location>
</feature>
<dbReference type="RefSeq" id="WP_123133600.1">
    <property type="nucleotide sequence ID" value="NZ_JBHMAD010000003.1"/>
</dbReference>
<dbReference type="Pfam" id="PF17836">
    <property type="entry name" value="PglD_N"/>
    <property type="match status" value="1"/>
</dbReference>
<dbReference type="OrthoDB" id="708224at2"/>
<dbReference type="Gene3D" id="2.160.10.10">
    <property type="entry name" value="Hexapeptide repeat proteins"/>
    <property type="match status" value="1"/>
</dbReference>
<evidence type="ECO:0000256" key="3">
    <source>
        <dbReference type="PIRSR" id="PIRSR620019-2"/>
    </source>
</evidence>
<comment type="similarity">
    <text evidence="1">Belongs to the transferase hexapeptide repeat family.</text>
</comment>
<sequence>MNMMNIEKKICIYGAGGFGRETLCALIDSIAPHGLKIEDVACFMVDDQFYREPRIMGVEVIKRSSFDPAIYDVVVAVGDPAARRKLVEELPASTTFGRVVHPSAVLSQWVDIGEGCIITAGTVLTCNIKIGKHAHLNLHTTIGHDFVAGDFFTTAPAANVSGNCTFGDGVYLGTNVSVREKVTLASGVIIGMGGVVLKDIQEAGVYIGNPVKKLEKK</sequence>
<feature type="binding site" evidence="3">
    <location>
        <position position="78"/>
    </location>
    <ligand>
        <name>substrate</name>
    </ligand>
</feature>
<feature type="site" description="Increases basicity of active site His" evidence="2">
    <location>
        <position position="145"/>
    </location>
</feature>
<protein>
    <recommendedName>
        <fullName evidence="4">PglD N-terminal domain-containing protein</fullName>
    </recommendedName>
</protein>
<dbReference type="PANTHER" id="PTHR43300:SF7">
    <property type="entry name" value="UDP-N-ACETYLBACILLOSAMINE N-ACETYLTRANSFERASE"/>
    <property type="match status" value="1"/>
</dbReference>
<comment type="caution">
    <text evidence="5">The sequence shown here is derived from an EMBL/GenBank/DDBJ whole genome shotgun (WGS) entry which is preliminary data.</text>
</comment>
<evidence type="ECO:0000313" key="5">
    <source>
        <dbReference type="EMBL" id="RNI27131.1"/>
    </source>
</evidence>
<dbReference type="EMBL" id="RJJE01000017">
    <property type="protein sequence ID" value="RNI27131.1"/>
    <property type="molecule type" value="Genomic_DNA"/>
</dbReference>
<proteinExistence type="inferred from homology"/>
<reference evidence="5 6" key="1">
    <citation type="submission" date="2018-11" db="EMBL/GenBank/DDBJ databases">
        <title>Rufibacter latericius sp. nov., isolated from water in Baiyang Lake.</title>
        <authorList>
            <person name="Yang Y."/>
        </authorList>
    </citation>
    <scope>NUCLEOTIDE SEQUENCE [LARGE SCALE GENOMIC DNA]</scope>
    <source>
        <strain evidence="5 6">MCC P1</strain>
    </source>
</reference>
<organism evidence="5 6">
    <name type="scientific">Rufibacter immobilis</name>
    <dbReference type="NCBI Taxonomy" id="1348778"/>
    <lineage>
        <taxon>Bacteria</taxon>
        <taxon>Pseudomonadati</taxon>
        <taxon>Bacteroidota</taxon>
        <taxon>Cytophagia</taxon>
        <taxon>Cytophagales</taxon>
        <taxon>Hymenobacteraceae</taxon>
        <taxon>Rufibacter</taxon>
    </lineage>
</organism>
<feature type="domain" description="PglD N-terminal" evidence="4">
    <location>
        <begin position="9"/>
        <end position="90"/>
    </location>
</feature>
<dbReference type="Gene3D" id="3.40.50.20">
    <property type="match status" value="1"/>
</dbReference>
<dbReference type="PANTHER" id="PTHR43300">
    <property type="entry name" value="ACETYLTRANSFERASE"/>
    <property type="match status" value="1"/>
</dbReference>